<dbReference type="UniPathway" id="UPA00940"/>
<dbReference type="EMBL" id="QFPW01000022">
    <property type="protein sequence ID" value="PZQ46673.1"/>
    <property type="molecule type" value="Genomic_DNA"/>
</dbReference>
<feature type="binding site" evidence="9">
    <location>
        <position position="104"/>
    </location>
    <ligand>
        <name>substrate</name>
    </ligand>
</feature>
<evidence type="ECO:0000313" key="15">
    <source>
        <dbReference type="EMBL" id="PZQ46673.1"/>
    </source>
</evidence>
<dbReference type="Pfam" id="PF07479">
    <property type="entry name" value="NAD_Gly3P_dh_C"/>
    <property type="match status" value="1"/>
</dbReference>
<dbReference type="HAMAP" id="MF_00394">
    <property type="entry name" value="NAD_Glyc3P_dehydrog"/>
    <property type="match status" value="1"/>
</dbReference>
<feature type="binding site" evidence="7">
    <location>
        <position position="32"/>
    </location>
    <ligand>
        <name>NADPH</name>
        <dbReference type="ChEBI" id="CHEBI:57783"/>
    </ligand>
</feature>
<feature type="binding site" evidence="10">
    <location>
        <position position="136"/>
    </location>
    <ligand>
        <name>NAD(+)</name>
        <dbReference type="ChEBI" id="CHEBI:57540"/>
    </ligand>
</feature>
<evidence type="ECO:0000259" key="14">
    <source>
        <dbReference type="Pfam" id="PF07479"/>
    </source>
</evidence>
<evidence type="ECO:0000256" key="2">
    <source>
        <dbReference type="ARBA" id="ARBA00022516"/>
    </source>
</evidence>
<dbReference type="SUPFAM" id="SSF51735">
    <property type="entry name" value="NAD(P)-binding Rossmann-fold domains"/>
    <property type="match status" value="1"/>
</dbReference>
<feature type="binding site" evidence="7">
    <location>
        <position position="104"/>
    </location>
    <ligand>
        <name>sn-glycerol 3-phosphate</name>
        <dbReference type="ChEBI" id="CHEBI:57597"/>
    </ligand>
</feature>
<comment type="similarity">
    <text evidence="1 7 11">Belongs to the NAD-dependent glycerol-3-phosphate dehydrogenase family.</text>
</comment>
<dbReference type="InterPro" id="IPR006168">
    <property type="entry name" value="G3P_DH_NAD-dep"/>
</dbReference>
<comment type="caution">
    <text evidence="7">Lacks conserved residue(s) required for the propagation of feature annotation.</text>
</comment>
<comment type="catalytic activity">
    <reaction evidence="7 12">
        <text>sn-glycerol 3-phosphate + NADP(+) = dihydroxyacetone phosphate + NADPH + H(+)</text>
        <dbReference type="Rhea" id="RHEA:11096"/>
        <dbReference type="ChEBI" id="CHEBI:15378"/>
        <dbReference type="ChEBI" id="CHEBI:57597"/>
        <dbReference type="ChEBI" id="CHEBI:57642"/>
        <dbReference type="ChEBI" id="CHEBI:57783"/>
        <dbReference type="ChEBI" id="CHEBI:58349"/>
        <dbReference type="EC" id="1.1.1.94"/>
    </reaction>
</comment>
<reference evidence="15 16" key="1">
    <citation type="submission" date="2017-08" db="EMBL/GenBank/DDBJ databases">
        <title>Infants hospitalized years apart are colonized by the same room-sourced microbial strains.</title>
        <authorList>
            <person name="Brooks B."/>
            <person name="Olm M.R."/>
            <person name="Firek B.A."/>
            <person name="Baker R."/>
            <person name="Thomas B.C."/>
            <person name="Morowitz M.J."/>
            <person name="Banfield J.F."/>
        </authorList>
    </citation>
    <scope>NUCLEOTIDE SEQUENCE [LARGE SCALE GENOMIC DNA]</scope>
    <source>
        <strain evidence="15">S2_005_002_R2_34</strain>
    </source>
</reference>
<gene>
    <name evidence="7" type="primary">gpsA</name>
    <name evidence="15" type="ORF">DI556_19445</name>
</gene>
<dbReference type="PANTHER" id="PTHR11728">
    <property type="entry name" value="GLYCEROL-3-PHOSPHATE DEHYDROGENASE"/>
    <property type="match status" value="1"/>
</dbReference>
<evidence type="ECO:0000256" key="7">
    <source>
        <dbReference type="HAMAP-Rule" id="MF_00394"/>
    </source>
</evidence>
<dbReference type="PIRSF" id="PIRSF000114">
    <property type="entry name" value="Glycerol-3-P_dh"/>
    <property type="match status" value="1"/>
</dbReference>
<evidence type="ECO:0000256" key="10">
    <source>
        <dbReference type="PIRSR" id="PIRSR000114-3"/>
    </source>
</evidence>
<feature type="binding site" evidence="9">
    <location>
        <begin position="251"/>
        <end position="252"/>
    </location>
    <ligand>
        <name>substrate</name>
    </ligand>
</feature>
<feature type="binding site" evidence="7">
    <location>
        <position position="271"/>
    </location>
    <ligand>
        <name>NADPH</name>
        <dbReference type="ChEBI" id="CHEBI:57783"/>
    </ligand>
</feature>
<accession>A0A2W5PW34</accession>
<proteinExistence type="inferred from homology"/>
<dbReference type="PRINTS" id="PR00077">
    <property type="entry name" value="GPDHDRGNASE"/>
</dbReference>
<dbReference type="Pfam" id="PF01210">
    <property type="entry name" value="NAD_Gly3P_dh_N"/>
    <property type="match status" value="1"/>
</dbReference>
<dbReference type="InterPro" id="IPR008927">
    <property type="entry name" value="6-PGluconate_DH-like_C_sf"/>
</dbReference>
<dbReference type="GO" id="GO:0051287">
    <property type="term" value="F:NAD binding"/>
    <property type="evidence" value="ECO:0007669"/>
    <property type="project" value="InterPro"/>
</dbReference>
<keyword evidence="6 7" id="KW-1208">Phospholipid metabolism</keyword>
<dbReference type="GO" id="GO:0046167">
    <property type="term" value="P:glycerol-3-phosphate biosynthetic process"/>
    <property type="evidence" value="ECO:0007669"/>
    <property type="project" value="UniProtKB-UniRule"/>
</dbReference>
<keyword evidence="3 7" id="KW-0560">Oxidoreductase</keyword>
<dbReference type="AlphaFoldDB" id="A0A2W5PW34"/>
<feature type="binding site" evidence="7">
    <location>
        <position position="252"/>
    </location>
    <ligand>
        <name>sn-glycerol 3-phosphate</name>
        <dbReference type="ChEBI" id="CHEBI:57597"/>
    </ligand>
</feature>
<dbReference type="GO" id="GO:0006650">
    <property type="term" value="P:glycerophospholipid metabolic process"/>
    <property type="evidence" value="ECO:0007669"/>
    <property type="project" value="UniProtKB-UniRule"/>
</dbReference>
<comment type="function">
    <text evidence="7">Catalyzes the reduction of the glycolytic intermediate dihydroxyacetone phosphate (DHAP) to sn-glycerol 3-phosphate (G3P), the key precursor for phospholipid synthesis.</text>
</comment>
<dbReference type="Proteomes" id="UP000249185">
    <property type="component" value="Unassembled WGS sequence"/>
</dbReference>
<evidence type="ECO:0000256" key="6">
    <source>
        <dbReference type="ARBA" id="ARBA00023264"/>
    </source>
</evidence>
<feature type="domain" description="Glycerol-3-phosphate dehydrogenase NAD-dependent C-terminal" evidence="14">
    <location>
        <begin position="176"/>
        <end position="307"/>
    </location>
</feature>
<keyword evidence="7" id="KW-0547">Nucleotide-binding</keyword>
<dbReference type="NCBIfam" id="NF000942">
    <property type="entry name" value="PRK00094.1-4"/>
    <property type="match status" value="1"/>
</dbReference>
<dbReference type="SUPFAM" id="SSF48179">
    <property type="entry name" value="6-phosphogluconate dehydrogenase C-terminal domain-like"/>
    <property type="match status" value="1"/>
</dbReference>
<evidence type="ECO:0000256" key="3">
    <source>
        <dbReference type="ARBA" id="ARBA00023002"/>
    </source>
</evidence>
<keyword evidence="2 7" id="KW-0444">Lipid biosynthesis</keyword>
<keyword evidence="7 10" id="KW-0520">NAD</keyword>
<feature type="binding site" evidence="7">
    <location>
        <position position="136"/>
    </location>
    <ligand>
        <name>NADPH</name>
        <dbReference type="ChEBI" id="CHEBI:57783"/>
    </ligand>
</feature>
<dbReference type="InterPro" id="IPR006109">
    <property type="entry name" value="G3P_DH_NAD-dep_C"/>
</dbReference>
<keyword evidence="7" id="KW-0963">Cytoplasm</keyword>
<organism evidence="15 16">
    <name type="scientific">Rhodovulum sulfidophilum</name>
    <name type="common">Rhodobacter sulfidophilus</name>
    <dbReference type="NCBI Taxonomy" id="35806"/>
    <lineage>
        <taxon>Bacteria</taxon>
        <taxon>Pseudomonadati</taxon>
        <taxon>Pseudomonadota</taxon>
        <taxon>Alphaproteobacteria</taxon>
        <taxon>Rhodobacterales</taxon>
        <taxon>Paracoccaceae</taxon>
        <taxon>Rhodovulum</taxon>
    </lineage>
</organism>
<evidence type="ECO:0000256" key="4">
    <source>
        <dbReference type="ARBA" id="ARBA00023098"/>
    </source>
</evidence>
<comment type="pathway">
    <text evidence="7">Membrane lipid metabolism; glycerophospholipid metabolism.</text>
</comment>
<dbReference type="GO" id="GO:0005829">
    <property type="term" value="C:cytosol"/>
    <property type="evidence" value="ECO:0007669"/>
    <property type="project" value="TreeGrafter"/>
</dbReference>
<feature type="binding site" evidence="7">
    <location>
        <position position="251"/>
    </location>
    <ligand>
        <name>NADPH</name>
        <dbReference type="ChEBI" id="CHEBI:57783"/>
    </ligand>
</feature>
<feature type="binding site" evidence="10">
    <location>
        <position position="251"/>
    </location>
    <ligand>
        <name>NAD(+)</name>
        <dbReference type="ChEBI" id="CHEBI:57540"/>
    </ligand>
</feature>
<feature type="binding site" evidence="10">
    <location>
        <begin position="8"/>
        <end position="13"/>
    </location>
    <ligand>
        <name>NAD(+)</name>
        <dbReference type="ChEBI" id="CHEBI:57540"/>
    </ligand>
</feature>
<feature type="binding site" evidence="7">
    <location>
        <position position="250"/>
    </location>
    <ligand>
        <name>sn-glycerol 3-phosphate</name>
        <dbReference type="ChEBI" id="CHEBI:57597"/>
    </ligand>
</feature>
<name>A0A2W5PW34_RHOSU</name>
<dbReference type="Gene3D" id="3.40.50.720">
    <property type="entry name" value="NAD(P)-binding Rossmann-like Domain"/>
    <property type="match status" value="1"/>
</dbReference>
<dbReference type="InterPro" id="IPR036291">
    <property type="entry name" value="NAD(P)-bd_dom_sf"/>
</dbReference>
<keyword evidence="7" id="KW-0521">NADP</keyword>
<dbReference type="NCBIfam" id="NF000940">
    <property type="entry name" value="PRK00094.1-2"/>
    <property type="match status" value="1"/>
</dbReference>
<comment type="subcellular location">
    <subcellularLocation>
        <location evidence="7">Cytoplasm</location>
    </subcellularLocation>
</comment>
<dbReference type="GO" id="GO:0046168">
    <property type="term" value="P:glycerol-3-phosphate catabolic process"/>
    <property type="evidence" value="ECO:0007669"/>
    <property type="project" value="InterPro"/>
</dbReference>
<evidence type="ECO:0000256" key="9">
    <source>
        <dbReference type="PIRSR" id="PIRSR000114-2"/>
    </source>
</evidence>
<feature type="binding site" evidence="7">
    <location>
        <position position="12"/>
    </location>
    <ligand>
        <name>NADPH</name>
        <dbReference type="ChEBI" id="CHEBI:57783"/>
    </ligand>
</feature>
<feature type="binding site" evidence="7">
    <location>
        <position position="240"/>
    </location>
    <ligand>
        <name>sn-glycerol 3-phosphate</name>
        <dbReference type="ChEBI" id="CHEBI:57597"/>
    </ligand>
</feature>
<dbReference type="GO" id="GO:0005975">
    <property type="term" value="P:carbohydrate metabolic process"/>
    <property type="evidence" value="ECO:0007669"/>
    <property type="project" value="InterPro"/>
</dbReference>
<dbReference type="PANTHER" id="PTHR11728:SF1">
    <property type="entry name" value="GLYCEROL-3-PHOSPHATE DEHYDROGENASE [NAD(+)] 2, CHLOROPLASTIC"/>
    <property type="match status" value="1"/>
</dbReference>
<comment type="caution">
    <text evidence="15">The sequence shown here is derived from an EMBL/GenBank/DDBJ whole genome shotgun (WGS) entry which is preliminary data.</text>
</comment>
<evidence type="ECO:0000256" key="12">
    <source>
        <dbReference type="RuleBase" id="RU000439"/>
    </source>
</evidence>
<keyword evidence="4 7" id="KW-0443">Lipid metabolism</keyword>
<dbReference type="InterPro" id="IPR013328">
    <property type="entry name" value="6PGD_dom2"/>
</dbReference>
<protein>
    <recommendedName>
        <fullName evidence="7">Glycerol-3-phosphate dehydrogenase [NAD(P)+]</fullName>
        <ecNumber evidence="7">1.1.1.94</ecNumber>
    </recommendedName>
    <alternativeName>
        <fullName evidence="7">NAD(P)(+)-dependent glycerol-3-phosphate dehydrogenase</fullName>
    </alternativeName>
    <alternativeName>
        <fullName evidence="7">NAD(P)H-dependent dihydroxyacetone-phosphate reductase</fullName>
    </alternativeName>
</protein>
<comment type="catalytic activity">
    <reaction evidence="7">
        <text>sn-glycerol 3-phosphate + NAD(+) = dihydroxyacetone phosphate + NADH + H(+)</text>
        <dbReference type="Rhea" id="RHEA:11092"/>
        <dbReference type="ChEBI" id="CHEBI:15378"/>
        <dbReference type="ChEBI" id="CHEBI:57540"/>
        <dbReference type="ChEBI" id="CHEBI:57597"/>
        <dbReference type="ChEBI" id="CHEBI:57642"/>
        <dbReference type="ChEBI" id="CHEBI:57945"/>
        <dbReference type="EC" id="1.1.1.94"/>
    </reaction>
</comment>
<feature type="binding site" evidence="7">
    <location>
        <position position="251"/>
    </location>
    <ligand>
        <name>sn-glycerol 3-phosphate</name>
        <dbReference type="ChEBI" id="CHEBI:57597"/>
    </ligand>
</feature>
<feature type="domain" description="Glycerol-3-phosphate dehydrogenase NAD-dependent N-terminal" evidence="13">
    <location>
        <begin position="4"/>
        <end position="155"/>
    </location>
</feature>
<evidence type="ECO:0000256" key="5">
    <source>
        <dbReference type="ARBA" id="ARBA00023209"/>
    </source>
</evidence>
<dbReference type="PROSITE" id="PS00957">
    <property type="entry name" value="NAD_G3PDH"/>
    <property type="match status" value="1"/>
</dbReference>
<sequence length="321" mass="32463">MSGIAVLGAGAFGMALAAIHAYEGRRVALWGRDPARMAALAAGRADPARLPGVTLPHGVDCVSDLRDLARAETLLLAVSAQNTGAFLAERGAELPPAPLVLCAKGIDAATLRLQTEIAAEALPAARLAALTGPGFAGEIARNLPSALTLACADPALGRDLQRRLAARRLRLYLTDDVTGAQIGGALKNVMAIACGMAEGAGLGHSARAALMTRGFAEMTRLAVALGGRAETLAGLSGLGDLSLTCNSTQSRNFALGKALGSGAARPGGTVEGVATARAACRLSRRHGVEMPIAAAVADVLDGGLTIGGAMEALLSRPLREE</sequence>
<dbReference type="GO" id="GO:0141152">
    <property type="term" value="F:glycerol-3-phosphate dehydrogenase (NAD+) activity"/>
    <property type="evidence" value="ECO:0007669"/>
    <property type="project" value="RHEA"/>
</dbReference>
<keyword evidence="5 7" id="KW-0594">Phospholipid biosynthesis</keyword>
<evidence type="ECO:0000313" key="16">
    <source>
        <dbReference type="Proteomes" id="UP000249185"/>
    </source>
</evidence>
<dbReference type="EC" id="1.1.1.94" evidence="7"/>
<feature type="binding site" evidence="7">
    <location>
        <position position="104"/>
    </location>
    <ligand>
        <name>NADPH</name>
        <dbReference type="ChEBI" id="CHEBI:57783"/>
    </ligand>
</feature>
<feature type="binding site" evidence="7">
    <location>
        <position position="187"/>
    </location>
    <ligand>
        <name>sn-glycerol 3-phosphate</name>
        <dbReference type="ChEBI" id="CHEBI:57597"/>
    </ligand>
</feature>
<dbReference type="GO" id="GO:0008654">
    <property type="term" value="P:phospholipid biosynthetic process"/>
    <property type="evidence" value="ECO:0007669"/>
    <property type="project" value="UniProtKB-KW"/>
</dbReference>
<evidence type="ECO:0000259" key="13">
    <source>
        <dbReference type="Pfam" id="PF01210"/>
    </source>
</evidence>
<evidence type="ECO:0000256" key="11">
    <source>
        <dbReference type="RuleBase" id="RU000437"/>
    </source>
</evidence>
<feature type="active site" description="Proton acceptor" evidence="7 8">
    <location>
        <position position="187"/>
    </location>
</feature>
<dbReference type="InterPro" id="IPR011128">
    <property type="entry name" value="G3P_DH_NAD-dep_N"/>
</dbReference>
<dbReference type="GO" id="GO:0141153">
    <property type="term" value="F:glycerol-3-phosphate dehydrogenase (NADP+) activity"/>
    <property type="evidence" value="ECO:0007669"/>
    <property type="project" value="RHEA"/>
</dbReference>
<evidence type="ECO:0000256" key="8">
    <source>
        <dbReference type="PIRSR" id="PIRSR000114-1"/>
    </source>
</evidence>
<evidence type="ECO:0000256" key="1">
    <source>
        <dbReference type="ARBA" id="ARBA00011009"/>
    </source>
</evidence>
<dbReference type="Gene3D" id="1.10.1040.10">
    <property type="entry name" value="N-(1-d-carboxylethyl)-l-norvaline Dehydrogenase, domain 2"/>
    <property type="match status" value="1"/>
</dbReference>
<feature type="binding site" evidence="7">
    <location>
        <position position="132"/>
    </location>
    <ligand>
        <name>sn-glycerol 3-phosphate</name>
        <dbReference type="ChEBI" id="CHEBI:57597"/>
    </ligand>
</feature>